<dbReference type="PANTHER" id="PTHR14247:SF8">
    <property type="entry name" value="RAS-GEF DOMAIN-CONTAINING PROTEIN"/>
    <property type="match status" value="1"/>
</dbReference>
<keyword evidence="4" id="KW-1185">Reference proteome</keyword>
<protein>
    <submittedName>
        <fullName evidence="5">SH2 domain-containing protein</fullName>
    </submittedName>
</protein>
<accession>A0A0K0FNQ6</accession>
<dbReference type="SMART" id="SM00252">
    <property type="entry name" value="SH2"/>
    <property type="match status" value="1"/>
</dbReference>
<dbReference type="Gene3D" id="3.30.505.10">
    <property type="entry name" value="SH2 domain"/>
    <property type="match status" value="1"/>
</dbReference>
<evidence type="ECO:0000313" key="5">
    <source>
        <dbReference type="WBParaSite" id="SVE_1063600.1"/>
    </source>
</evidence>
<dbReference type="InterPro" id="IPR036964">
    <property type="entry name" value="RASGEF_cat_dom_sf"/>
</dbReference>
<evidence type="ECO:0000256" key="2">
    <source>
        <dbReference type="SAM" id="MobiDB-lite"/>
    </source>
</evidence>
<dbReference type="WBParaSite" id="SVE_1063600.1">
    <property type="protein sequence ID" value="SVE_1063600.1"/>
    <property type="gene ID" value="SVE_1063600"/>
</dbReference>
<reference evidence="4" key="1">
    <citation type="submission" date="2014-07" db="EMBL/GenBank/DDBJ databases">
        <authorList>
            <person name="Martin A.A"/>
            <person name="De Silva N."/>
        </authorList>
    </citation>
    <scope>NUCLEOTIDE SEQUENCE</scope>
</reference>
<dbReference type="FunFam" id="3.30.505.10:FF:000013">
    <property type="entry name" value="SH2 domain-containing protein 3C isoform X1"/>
    <property type="match status" value="1"/>
</dbReference>
<dbReference type="SUPFAM" id="SSF55550">
    <property type="entry name" value="SH2 domain"/>
    <property type="match status" value="1"/>
</dbReference>
<keyword evidence="1" id="KW-0727">SH2 domain</keyword>
<dbReference type="PANTHER" id="PTHR14247">
    <property type="entry name" value="BREAST CANCER ANTI-ESTROGEN RESISTANCE PROTEIN 3 HOMOLOG-LIKE PROTEIN"/>
    <property type="match status" value="1"/>
</dbReference>
<dbReference type="InterPro" id="IPR000980">
    <property type="entry name" value="SH2"/>
</dbReference>
<dbReference type="PRINTS" id="PR00401">
    <property type="entry name" value="SH2DOMAIN"/>
</dbReference>
<dbReference type="AlphaFoldDB" id="A0A0K0FNQ6"/>
<evidence type="ECO:0000256" key="1">
    <source>
        <dbReference type="PROSITE-ProRule" id="PRU00191"/>
    </source>
</evidence>
<dbReference type="InterPro" id="IPR036860">
    <property type="entry name" value="SH2_dom_sf"/>
</dbReference>
<evidence type="ECO:0000259" key="3">
    <source>
        <dbReference type="PROSITE" id="PS50001"/>
    </source>
</evidence>
<evidence type="ECO:0000313" key="4">
    <source>
        <dbReference type="Proteomes" id="UP000035680"/>
    </source>
</evidence>
<feature type="compositionally biased region" description="Low complexity" evidence="2">
    <location>
        <begin position="328"/>
        <end position="342"/>
    </location>
</feature>
<dbReference type="PROSITE" id="PS50001">
    <property type="entry name" value="SH2"/>
    <property type="match status" value="1"/>
</dbReference>
<proteinExistence type="predicted"/>
<dbReference type="STRING" id="75913.A0A0K0FNQ6"/>
<dbReference type="InterPro" id="IPR051853">
    <property type="entry name" value="SH2-Ras-GEF_adapter"/>
</dbReference>
<reference evidence="5" key="2">
    <citation type="submission" date="2015-08" db="UniProtKB">
        <authorList>
            <consortium name="WormBaseParasite"/>
        </authorList>
    </citation>
    <scope>IDENTIFICATION</scope>
</reference>
<name>A0A0K0FNQ6_STRVS</name>
<dbReference type="Pfam" id="PF00017">
    <property type="entry name" value="SH2"/>
    <property type="match status" value="1"/>
</dbReference>
<dbReference type="Proteomes" id="UP000035680">
    <property type="component" value="Unassembled WGS sequence"/>
</dbReference>
<feature type="domain" description="SH2" evidence="3">
    <location>
        <begin position="41"/>
        <end position="135"/>
    </location>
</feature>
<feature type="region of interest" description="Disordered" evidence="2">
    <location>
        <begin position="323"/>
        <end position="342"/>
    </location>
</feature>
<dbReference type="Gene3D" id="1.10.840.10">
    <property type="entry name" value="Ras guanine-nucleotide exchange factors catalytic domain"/>
    <property type="match status" value="1"/>
</dbReference>
<organism evidence="4 5">
    <name type="scientific">Strongyloides venezuelensis</name>
    <name type="common">Threadworm</name>
    <dbReference type="NCBI Taxonomy" id="75913"/>
    <lineage>
        <taxon>Eukaryota</taxon>
        <taxon>Metazoa</taxon>
        <taxon>Ecdysozoa</taxon>
        <taxon>Nematoda</taxon>
        <taxon>Chromadorea</taxon>
        <taxon>Rhabditida</taxon>
        <taxon>Tylenchina</taxon>
        <taxon>Panagrolaimomorpha</taxon>
        <taxon>Strongyloidoidea</taxon>
        <taxon>Strongyloididae</taxon>
        <taxon>Strongyloides</taxon>
    </lineage>
</organism>
<dbReference type="GO" id="GO:0005085">
    <property type="term" value="F:guanyl-nucleotide exchange factor activity"/>
    <property type="evidence" value="ECO:0007669"/>
    <property type="project" value="InterPro"/>
</dbReference>
<dbReference type="GO" id="GO:0007264">
    <property type="term" value="P:small GTPase-mediated signal transduction"/>
    <property type="evidence" value="ECO:0007669"/>
    <property type="project" value="InterPro"/>
</dbReference>
<sequence length="756" mass="87102">MTTIFPTELENVPDDSIVMDNDILYFKYNPEPPQQLHNQPWYHGLIKRIEAESLLKNDEDFLVRDSISKEGEYVLTVQWLSKPLHFQINQETINNKTYYKFEDEQFPSIVDLINFFRTHKRKVTLLSGCIISNPINCQLIKNKLFNKNYHISEIEANYARLFNSPTQPRLPNVKHNLSQETILTNAKKYLNKSENNLNSLFNSKEKFNNNNFKSTSNIKINSLFSIKPQETKVLTFINEKEGEQDYCDIDYETMENYPLPVHIKRLSTSGDEDNTISNLNKNYSSSVHDLQTNLGDTDNNHIHNNIGKTRSFSNLRFMVNPPNKRPVSISSTSTSSSSTTNSISKGLYNLTGSNKNYKFISQPKSISRLSMGKTAASIIAEKKRGDLVPSLPQRPSEETTIEDKINNESINELAKLEKELKQSIMSLNNLVLINNDRDSACVLDTSNEGDYDCLPLTKKCGSLSPDSVINNETDESESENSEQTFLSAMNIFCDRLISMNVNSICRMITEEDIKLLNLHSDDENEIIKLLLPFGSIIRQECLEKSSTLSEVVLNTLYHFSNTKLILDMWTRVASSLLHDYGNLFSFASIYVSLKQFYEEHHYKNDSDDSSLKLIKSLLTPIFEDLKNTGEITYKNNIGTTMIPYIQPFIKIYNNDSLKDYESSLVTSYDKTPIDKQLDYMWTWLSIGRKWCQNVNVFVNKAKLFYKPENEIKHNIFEMTQLRTLLNSIKQDRKINGKCYTDKVYIDNNEKSILISN</sequence>